<dbReference type="EMBL" id="LHPI01000004">
    <property type="protein sequence ID" value="KOO08356.1"/>
    <property type="molecule type" value="Genomic_DNA"/>
</dbReference>
<proteinExistence type="predicted"/>
<dbReference type="PATRIC" id="fig|171383.3.peg.1579"/>
<evidence type="ECO:0000313" key="4">
    <source>
        <dbReference type="Proteomes" id="UP000037530"/>
    </source>
</evidence>
<feature type="compositionally biased region" description="Polar residues" evidence="1">
    <location>
        <begin position="101"/>
        <end position="121"/>
    </location>
</feature>
<feature type="domain" description="EF-hand" evidence="2">
    <location>
        <begin position="68"/>
        <end position="103"/>
    </location>
</feature>
<dbReference type="OrthoDB" id="5894242at2"/>
<reference evidence="4" key="1">
    <citation type="submission" date="2015-08" db="EMBL/GenBank/DDBJ databases">
        <title>Vibrio galatheae sp. nov., a novel member of the Vibrionaceae family isolated from the Solomon Islands.</title>
        <authorList>
            <person name="Giubergia S."/>
            <person name="Machado H."/>
            <person name="Mateiu R.V."/>
            <person name="Gram L."/>
        </authorList>
    </citation>
    <scope>NUCLEOTIDE SEQUENCE [LARGE SCALE GENOMIC DNA]</scope>
    <source>
        <strain evidence="4">DSM 19134</strain>
    </source>
</reference>
<dbReference type="SUPFAM" id="SSF47473">
    <property type="entry name" value="EF-hand"/>
    <property type="match status" value="1"/>
</dbReference>
<feature type="compositionally biased region" description="Gly residues" evidence="1">
    <location>
        <begin position="139"/>
        <end position="149"/>
    </location>
</feature>
<evidence type="ECO:0000313" key="3">
    <source>
        <dbReference type="EMBL" id="KOO08356.1"/>
    </source>
</evidence>
<dbReference type="Pfam" id="PF13499">
    <property type="entry name" value="EF-hand_7"/>
    <property type="match status" value="1"/>
</dbReference>
<accession>A0A0M0I1Z9</accession>
<dbReference type="PROSITE" id="PS50222">
    <property type="entry name" value="EF_HAND_2"/>
    <property type="match status" value="1"/>
</dbReference>
<dbReference type="Gene3D" id="1.10.238.10">
    <property type="entry name" value="EF-hand"/>
    <property type="match status" value="1"/>
</dbReference>
<keyword evidence="4" id="KW-1185">Reference proteome</keyword>
<evidence type="ECO:0000259" key="2">
    <source>
        <dbReference type="PROSITE" id="PS50222"/>
    </source>
</evidence>
<name>A0A0M0I1Z9_9VIBR</name>
<feature type="compositionally biased region" description="Basic and acidic residues" evidence="1">
    <location>
        <begin position="122"/>
        <end position="134"/>
    </location>
</feature>
<evidence type="ECO:0000256" key="1">
    <source>
        <dbReference type="SAM" id="MobiDB-lite"/>
    </source>
</evidence>
<dbReference type="GO" id="GO:0005509">
    <property type="term" value="F:calcium ion binding"/>
    <property type="evidence" value="ECO:0007669"/>
    <property type="project" value="InterPro"/>
</dbReference>
<protein>
    <recommendedName>
        <fullName evidence="2">EF-hand domain-containing protein</fullName>
    </recommendedName>
</protein>
<sequence>MLVGLLVSLPLSASEEESDGMMMNHGSKSPPSMEMMDSNGDGEITQEEFDAHRDNMMMGEVEEEEESEMHHDMMSAFASFDKNKDGVVTEDELAAHAKYSNPGNGTGTLLDNKQKNSNMSDRSNKSDKGNKGGNRDNGNSGGNKGGKDK</sequence>
<feature type="region of interest" description="Disordered" evidence="1">
    <location>
        <begin position="96"/>
        <end position="149"/>
    </location>
</feature>
<organism evidence="3 4">
    <name type="scientific">Vibrio hepatarius</name>
    <dbReference type="NCBI Taxonomy" id="171383"/>
    <lineage>
        <taxon>Bacteria</taxon>
        <taxon>Pseudomonadati</taxon>
        <taxon>Pseudomonadota</taxon>
        <taxon>Gammaproteobacteria</taxon>
        <taxon>Vibrionales</taxon>
        <taxon>Vibrionaceae</taxon>
        <taxon>Vibrio</taxon>
        <taxon>Vibrio oreintalis group</taxon>
    </lineage>
</organism>
<dbReference type="AlphaFoldDB" id="A0A0M0I1Z9"/>
<dbReference type="InterPro" id="IPR018247">
    <property type="entry name" value="EF_Hand_1_Ca_BS"/>
</dbReference>
<dbReference type="Proteomes" id="UP000037530">
    <property type="component" value="Unassembled WGS sequence"/>
</dbReference>
<gene>
    <name evidence="3" type="ORF">AKJ31_07675</name>
</gene>
<comment type="caution">
    <text evidence="3">The sequence shown here is derived from an EMBL/GenBank/DDBJ whole genome shotgun (WGS) entry which is preliminary data.</text>
</comment>
<dbReference type="STRING" id="171383.AKJ31_07675"/>
<dbReference type="PROSITE" id="PS00018">
    <property type="entry name" value="EF_HAND_1"/>
    <property type="match status" value="2"/>
</dbReference>
<feature type="region of interest" description="Disordered" evidence="1">
    <location>
        <begin position="16"/>
        <end position="41"/>
    </location>
</feature>
<dbReference type="InterPro" id="IPR011992">
    <property type="entry name" value="EF-hand-dom_pair"/>
</dbReference>
<dbReference type="InterPro" id="IPR002048">
    <property type="entry name" value="EF_hand_dom"/>
</dbReference>